<proteinExistence type="inferred from homology"/>
<keyword evidence="2" id="KW-0812">Transmembrane</keyword>
<protein>
    <submittedName>
        <fullName evidence="4">Serpentine Receptor, class E (Epsilon)</fullName>
    </submittedName>
</protein>
<comment type="similarity">
    <text evidence="1">Belongs to the nematode receptor-like protein sre family.</text>
</comment>
<evidence type="ECO:0000256" key="1">
    <source>
        <dbReference type="ARBA" id="ARBA00006803"/>
    </source>
</evidence>
<dbReference type="GO" id="GO:0007606">
    <property type="term" value="P:sensory perception of chemical stimulus"/>
    <property type="evidence" value="ECO:0007669"/>
    <property type="project" value="InterPro"/>
</dbReference>
<feature type="transmembrane region" description="Helical" evidence="2">
    <location>
        <begin position="118"/>
        <end position="137"/>
    </location>
</feature>
<dbReference type="WBParaSite" id="HCON_00158050-00001">
    <property type="protein sequence ID" value="HCON_00158050-00001"/>
    <property type="gene ID" value="HCON_00158050"/>
</dbReference>
<dbReference type="Proteomes" id="UP000025227">
    <property type="component" value="Unplaced"/>
</dbReference>
<organism evidence="3 4">
    <name type="scientific">Haemonchus contortus</name>
    <name type="common">Barber pole worm</name>
    <dbReference type="NCBI Taxonomy" id="6289"/>
    <lineage>
        <taxon>Eukaryota</taxon>
        <taxon>Metazoa</taxon>
        <taxon>Ecdysozoa</taxon>
        <taxon>Nematoda</taxon>
        <taxon>Chromadorea</taxon>
        <taxon>Rhabditida</taxon>
        <taxon>Rhabditina</taxon>
        <taxon>Rhabditomorpha</taxon>
        <taxon>Strongyloidea</taxon>
        <taxon>Trichostrongylidae</taxon>
        <taxon>Haemonchus</taxon>
    </lineage>
</organism>
<evidence type="ECO:0000313" key="4">
    <source>
        <dbReference type="WBParaSite" id="HCON_00158050-00001"/>
    </source>
</evidence>
<keyword evidence="2" id="KW-1133">Transmembrane helix</keyword>
<feature type="transmembrane region" description="Helical" evidence="2">
    <location>
        <begin position="199"/>
        <end position="225"/>
    </location>
</feature>
<dbReference type="GO" id="GO:0016020">
    <property type="term" value="C:membrane"/>
    <property type="evidence" value="ECO:0007669"/>
    <property type="project" value="InterPro"/>
</dbReference>
<feature type="transmembrane region" description="Helical" evidence="2">
    <location>
        <begin position="84"/>
        <end position="106"/>
    </location>
</feature>
<feature type="transmembrane region" description="Helical" evidence="2">
    <location>
        <begin position="149"/>
        <end position="172"/>
    </location>
</feature>
<evidence type="ECO:0000256" key="2">
    <source>
        <dbReference type="SAM" id="Phobius"/>
    </source>
</evidence>
<accession>A0A7I5EDG6</accession>
<reference evidence="4" key="1">
    <citation type="submission" date="2020-12" db="UniProtKB">
        <authorList>
            <consortium name="WormBaseParasite"/>
        </authorList>
    </citation>
    <scope>IDENTIFICATION</scope>
    <source>
        <strain evidence="4">MHco3</strain>
    </source>
</reference>
<dbReference type="PANTHER" id="PTHR47518:SF7">
    <property type="entry name" value="G_PROTEIN_RECEP_F1_2 DOMAIN-CONTAINING PROTEIN"/>
    <property type="match status" value="1"/>
</dbReference>
<name>A0A7I5EDG6_HAECO</name>
<feature type="transmembrane region" description="Helical" evidence="2">
    <location>
        <begin position="237"/>
        <end position="263"/>
    </location>
</feature>
<dbReference type="OrthoDB" id="5870860at2759"/>
<dbReference type="OMA" id="CANTPYL"/>
<dbReference type="AlphaFoldDB" id="A0A7I5EDG6"/>
<dbReference type="PANTHER" id="PTHR47518">
    <property type="entry name" value="SERPENTINE RECEPTOR CLASS EPSILON-13-RELATED"/>
    <property type="match status" value="1"/>
</dbReference>
<keyword evidence="2" id="KW-0472">Membrane</keyword>
<feature type="transmembrane region" description="Helical" evidence="2">
    <location>
        <begin position="14"/>
        <end position="34"/>
    </location>
</feature>
<dbReference type="Pfam" id="PF03125">
    <property type="entry name" value="Sre"/>
    <property type="match status" value="1"/>
</dbReference>
<dbReference type="InterPro" id="IPR052854">
    <property type="entry name" value="Serpentine_rcpt_epsilon"/>
</dbReference>
<dbReference type="InterPro" id="IPR004151">
    <property type="entry name" value="7TM_GPCR_serpentine_rcpt_Sre"/>
</dbReference>
<keyword evidence="3" id="KW-1185">Reference proteome</keyword>
<evidence type="ECO:0000313" key="3">
    <source>
        <dbReference type="Proteomes" id="UP000025227"/>
    </source>
</evidence>
<sequence>MACLQKSQQLVTAGIYTTDAMVITSCTLTAIINYRNRGCFHPFFSTLFSLFLISYAISDIFEVSSFIASRYVSNISMLTELSEFFYFYASPCAVLLLIERFVASCFPMQYEKARPWKAFWLAQPICLLISYGVIYSAKITISSEDDIQQAILFVIQLFIAVMAVVLMIYNIWRTKKSIGIGTNLTTRYQLAENIRALKILLPVIFFDLSLTICDILSRVMFVIAAQTNCSQSVFGTFYVIFKFASFLCQLCVPISFIFFHPIFKRYTKVRSLFHLKSHGDERVVIRSVLGKTINQCDNTDDYFSSLKKKWDKS</sequence>
<feature type="transmembrane region" description="Helical" evidence="2">
    <location>
        <begin position="46"/>
        <end position="72"/>
    </location>
</feature>